<dbReference type="GO" id="GO:0000166">
    <property type="term" value="F:nucleotide binding"/>
    <property type="evidence" value="ECO:0007669"/>
    <property type="project" value="InterPro"/>
</dbReference>
<evidence type="ECO:0000256" key="2">
    <source>
        <dbReference type="ARBA" id="ARBA00023027"/>
    </source>
</evidence>
<gene>
    <name evidence="5" type="ORF">FB391_0196</name>
</gene>
<dbReference type="Gene3D" id="3.40.50.720">
    <property type="entry name" value="NAD(P)-binding Rossmann-like Domain"/>
    <property type="match status" value="1"/>
</dbReference>
<proteinExistence type="predicted"/>
<dbReference type="OrthoDB" id="9792085at2"/>
<dbReference type="InterPro" id="IPR050463">
    <property type="entry name" value="Gfo/Idh/MocA_oxidrdct_glycsds"/>
</dbReference>
<dbReference type="PANTHER" id="PTHR43818">
    <property type="entry name" value="BCDNA.GH03377"/>
    <property type="match status" value="1"/>
</dbReference>
<evidence type="ECO:0000313" key="6">
    <source>
        <dbReference type="Proteomes" id="UP000320235"/>
    </source>
</evidence>
<sequence length="400" mass="43020">MTTTTSPLRIALIGTGFMGRMHTQAWRTAPRFFDLPYRPVPALLIGRRPEATAEVAARLEWPEHSADWREAVERDDIDVIDICTPGDTHAEIALAALAAGKHVLCEKPLANTVAEADAMVDAATRAAGIAMCGFSYRRTPALALARELIADGRVGEIRHVRAQYLQDWLSDPDAPHTWRMDRDRAGSGALGDIGAHSIDTAQWLAGQNIEAVSAAMRTFVTSRPRRGAVEGLGGVAADPTDRLPVTVDDAAAFTARFDGGALGVFEATRMATGRRNANRIEISGDRGAIAFDFERMNELEVYDAAADVAQGFRRVQVTEARHPYAGAWWPAGHGLGYEHLFTHQAVDFVRAVAGEVPVSPTFADAAQVQRVLAAVEQSAEHDSILTPVATVAGETEGNPA</sequence>
<accession>A0A543FJ60</accession>
<evidence type="ECO:0000313" key="5">
    <source>
        <dbReference type="EMBL" id="TQM33909.1"/>
    </source>
</evidence>
<reference evidence="5 6" key="1">
    <citation type="submission" date="2019-06" db="EMBL/GenBank/DDBJ databases">
        <title>Sequencing the genomes of 1000 actinobacteria strains.</title>
        <authorList>
            <person name="Klenk H.-P."/>
        </authorList>
    </citation>
    <scope>NUCLEOTIDE SEQUENCE [LARGE SCALE GENOMIC DNA]</scope>
    <source>
        <strain evidence="5 6">DSM 105492</strain>
    </source>
</reference>
<dbReference type="Pfam" id="PF01408">
    <property type="entry name" value="GFO_IDH_MocA"/>
    <property type="match status" value="1"/>
</dbReference>
<keyword evidence="6" id="KW-1185">Reference proteome</keyword>
<feature type="domain" description="Gfo/Idh/MocA-like oxidoreductase N-terminal" evidence="3">
    <location>
        <begin position="8"/>
        <end position="133"/>
    </location>
</feature>
<evidence type="ECO:0000259" key="3">
    <source>
        <dbReference type="Pfam" id="PF01408"/>
    </source>
</evidence>
<dbReference type="InterPro" id="IPR000683">
    <property type="entry name" value="Gfo/Idh/MocA-like_OxRdtase_N"/>
</dbReference>
<dbReference type="Proteomes" id="UP000320235">
    <property type="component" value="Unassembled WGS sequence"/>
</dbReference>
<dbReference type="GO" id="GO:0016491">
    <property type="term" value="F:oxidoreductase activity"/>
    <property type="evidence" value="ECO:0007669"/>
    <property type="project" value="UniProtKB-KW"/>
</dbReference>
<dbReference type="AlphaFoldDB" id="A0A543FJ60"/>
<organism evidence="5 6">
    <name type="scientific">Microbacterium kyungheense</name>
    <dbReference type="NCBI Taxonomy" id="1263636"/>
    <lineage>
        <taxon>Bacteria</taxon>
        <taxon>Bacillati</taxon>
        <taxon>Actinomycetota</taxon>
        <taxon>Actinomycetes</taxon>
        <taxon>Micrococcales</taxon>
        <taxon>Microbacteriaceae</taxon>
        <taxon>Microbacterium</taxon>
    </lineage>
</organism>
<dbReference type="Gene3D" id="3.30.360.10">
    <property type="entry name" value="Dihydrodipicolinate Reductase, domain 2"/>
    <property type="match status" value="1"/>
</dbReference>
<keyword evidence="2" id="KW-0520">NAD</keyword>
<evidence type="ECO:0000259" key="4">
    <source>
        <dbReference type="Pfam" id="PF22725"/>
    </source>
</evidence>
<keyword evidence="1" id="KW-0560">Oxidoreductase</keyword>
<dbReference type="Pfam" id="PF22725">
    <property type="entry name" value="GFO_IDH_MocA_C3"/>
    <property type="match status" value="1"/>
</dbReference>
<dbReference type="InterPro" id="IPR055170">
    <property type="entry name" value="GFO_IDH_MocA-like_dom"/>
</dbReference>
<dbReference type="SUPFAM" id="SSF55347">
    <property type="entry name" value="Glyceraldehyde-3-phosphate dehydrogenase-like, C-terminal domain"/>
    <property type="match status" value="1"/>
</dbReference>
<dbReference type="RefSeq" id="WP_141892445.1">
    <property type="nucleotide sequence ID" value="NZ_BAABLH010000008.1"/>
</dbReference>
<comment type="caution">
    <text evidence="5">The sequence shown here is derived from an EMBL/GenBank/DDBJ whole genome shotgun (WGS) entry which is preliminary data.</text>
</comment>
<dbReference type="InterPro" id="IPR036291">
    <property type="entry name" value="NAD(P)-bd_dom_sf"/>
</dbReference>
<evidence type="ECO:0000256" key="1">
    <source>
        <dbReference type="ARBA" id="ARBA00023002"/>
    </source>
</evidence>
<dbReference type="PANTHER" id="PTHR43818:SF11">
    <property type="entry name" value="BCDNA.GH03377"/>
    <property type="match status" value="1"/>
</dbReference>
<name>A0A543FJ60_9MICO</name>
<protein>
    <submittedName>
        <fullName evidence="5">Putative dehydrogenase</fullName>
    </submittedName>
</protein>
<dbReference type="EMBL" id="VFPE01000001">
    <property type="protein sequence ID" value="TQM33909.1"/>
    <property type="molecule type" value="Genomic_DNA"/>
</dbReference>
<dbReference type="SUPFAM" id="SSF51735">
    <property type="entry name" value="NAD(P)-binding Rossmann-fold domains"/>
    <property type="match status" value="1"/>
</dbReference>
<feature type="domain" description="GFO/IDH/MocA-like oxidoreductase" evidence="4">
    <location>
        <begin position="144"/>
        <end position="289"/>
    </location>
</feature>